<comment type="caution">
    <text evidence="2">The sequence shown here is derived from an EMBL/GenBank/DDBJ whole genome shotgun (WGS) entry which is preliminary data.</text>
</comment>
<organism evidence="2 3">
    <name type="scientific">Solanum pinnatisectum</name>
    <name type="common">tansyleaf nightshade</name>
    <dbReference type="NCBI Taxonomy" id="50273"/>
    <lineage>
        <taxon>Eukaryota</taxon>
        <taxon>Viridiplantae</taxon>
        <taxon>Streptophyta</taxon>
        <taxon>Embryophyta</taxon>
        <taxon>Tracheophyta</taxon>
        <taxon>Spermatophyta</taxon>
        <taxon>Magnoliopsida</taxon>
        <taxon>eudicotyledons</taxon>
        <taxon>Gunneridae</taxon>
        <taxon>Pentapetalae</taxon>
        <taxon>asterids</taxon>
        <taxon>lamiids</taxon>
        <taxon>Solanales</taxon>
        <taxon>Solanaceae</taxon>
        <taxon>Solanoideae</taxon>
        <taxon>Solaneae</taxon>
        <taxon>Solanum</taxon>
    </lineage>
</organism>
<feature type="region of interest" description="Disordered" evidence="1">
    <location>
        <begin position="26"/>
        <end position="54"/>
    </location>
</feature>
<feature type="compositionally biased region" description="Basic and acidic residues" evidence="1">
    <location>
        <begin position="40"/>
        <end position="54"/>
    </location>
</feature>
<gene>
    <name evidence="2" type="ORF">R3W88_001070</name>
</gene>
<evidence type="ECO:0000256" key="1">
    <source>
        <dbReference type="SAM" id="MobiDB-lite"/>
    </source>
</evidence>
<sequence>MHTINNFVESDDNEYALKSKEHALEKSNQLEVSQSNKVRNNGDKQKPQNIDDGRKNMYMIKCHEKHRKQQGENMKEMQSVNLATTSTDLNVNSLENHEELHTTEDKHNEDMYAIVISSDHDMVHMINEQQQEFSKSIISANTIVQCRSSSSMGTTSENQCTKRDNNMAILVVPTVLQSDEDQVLRVHSKSPNKALHDILIHKDVEHLARSGSDHAPMLPTCEEKITSKKKPFRFLKFWTEHVTFKDVVRLNLDFTTSSNPFLDFKRNIK</sequence>
<protein>
    <submittedName>
        <fullName evidence="2">Uncharacterized protein</fullName>
    </submittedName>
</protein>
<evidence type="ECO:0000313" key="3">
    <source>
        <dbReference type="Proteomes" id="UP001311915"/>
    </source>
</evidence>
<keyword evidence="3" id="KW-1185">Reference proteome</keyword>
<name>A0AAV9MHQ5_9SOLN</name>
<accession>A0AAV9MHQ5</accession>
<dbReference type="AlphaFoldDB" id="A0AAV9MHQ5"/>
<dbReference type="Proteomes" id="UP001311915">
    <property type="component" value="Unassembled WGS sequence"/>
</dbReference>
<dbReference type="EMBL" id="JAWPEI010000001">
    <property type="protein sequence ID" value="KAK4737373.1"/>
    <property type="molecule type" value="Genomic_DNA"/>
</dbReference>
<feature type="compositionally biased region" description="Polar residues" evidence="1">
    <location>
        <begin position="26"/>
        <end position="39"/>
    </location>
</feature>
<proteinExistence type="predicted"/>
<reference evidence="2 3" key="1">
    <citation type="submission" date="2023-10" db="EMBL/GenBank/DDBJ databases">
        <title>Genome-Wide Identification Analysis in wild type Solanum Pinnatisectum Reveals Some Genes Defensing Phytophthora Infestans.</title>
        <authorList>
            <person name="Sun C."/>
        </authorList>
    </citation>
    <scope>NUCLEOTIDE SEQUENCE [LARGE SCALE GENOMIC DNA]</scope>
    <source>
        <strain evidence="2">LQN</strain>
        <tissue evidence="2">Leaf</tissue>
    </source>
</reference>
<evidence type="ECO:0000313" key="2">
    <source>
        <dbReference type="EMBL" id="KAK4737373.1"/>
    </source>
</evidence>